<evidence type="ECO:0000313" key="3">
    <source>
        <dbReference type="Proteomes" id="UP001054821"/>
    </source>
</evidence>
<dbReference type="AlphaFoldDB" id="A0AAD4W5M5"/>
<accession>A0AAD4W5M5</accession>
<keyword evidence="1" id="KW-0812">Transmembrane</keyword>
<keyword evidence="1" id="KW-0472">Membrane</keyword>
<reference evidence="2 3" key="1">
    <citation type="journal article" date="2022" name="G3 (Bethesda)">
        <title>Whole-genome sequence and methylome profiling of the almond [Prunus dulcis (Mill.) D.A. Webb] cultivar 'Nonpareil'.</title>
        <authorList>
            <person name="D'Amico-Willman K.M."/>
            <person name="Ouma W.Z."/>
            <person name="Meulia T."/>
            <person name="Sideli G.M."/>
            <person name="Gradziel T.M."/>
            <person name="Fresnedo-Ramirez J."/>
        </authorList>
    </citation>
    <scope>NUCLEOTIDE SEQUENCE [LARGE SCALE GENOMIC DNA]</scope>
    <source>
        <strain evidence="2">Clone GOH B32 T37-40</strain>
    </source>
</reference>
<keyword evidence="3" id="KW-1185">Reference proteome</keyword>
<comment type="caution">
    <text evidence="2">The sequence shown here is derived from an EMBL/GenBank/DDBJ whole genome shotgun (WGS) entry which is preliminary data.</text>
</comment>
<gene>
    <name evidence="2" type="ORF">L3X38_026150</name>
</gene>
<proteinExistence type="predicted"/>
<sequence length="83" mass="9686">MISVLRASSFLFVVVFFFFKLLLGFFGVEFKVKTALFVELEISPNTTRLLGARICRTERSKLVARPMLEKLGWVGREKERERE</sequence>
<name>A0AAD4W5M5_PRUDU</name>
<dbReference type="EMBL" id="JAJFAZ020000004">
    <property type="protein sequence ID" value="KAI5336016.1"/>
    <property type="molecule type" value="Genomic_DNA"/>
</dbReference>
<keyword evidence="1" id="KW-1133">Transmembrane helix</keyword>
<dbReference type="Proteomes" id="UP001054821">
    <property type="component" value="Chromosome 4"/>
</dbReference>
<feature type="transmembrane region" description="Helical" evidence="1">
    <location>
        <begin position="6"/>
        <end position="28"/>
    </location>
</feature>
<organism evidence="2 3">
    <name type="scientific">Prunus dulcis</name>
    <name type="common">Almond</name>
    <name type="synonym">Amygdalus dulcis</name>
    <dbReference type="NCBI Taxonomy" id="3755"/>
    <lineage>
        <taxon>Eukaryota</taxon>
        <taxon>Viridiplantae</taxon>
        <taxon>Streptophyta</taxon>
        <taxon>Embryophyta</taxon>
        <taxon>Tracheophyta</taxon>
        <taxon>Spermatophyta</taxon>
        <taxon>Magnoliopsida</taxon>
        <taxon>eudicotyledons</taxon>
        <taxon>Gunneridae</taxon>
        <taxon>Pentapetalae</taxon>
        <taxon>rosids</taxon>
        <taxon>fabids</taxon>
        <taxon>Rosales</taxon>
        <taxon>Rosaceae</taxon>
        <taxon>Amygdaloideae</taxon>
        <taxon>Amygdaleae</taxon>
        <taxon>Prunus</taxon>
    </lineage>
</organism>
<evidence type="ECO:0000256" key="1">
    <source>
        <dbReference type="SAM" id="Phobius"/>
    </source>
</evidence>
<evidence type="ECO:0000313" key="2">
    <source>
        <dbReference type="EMBL" id="KAI5336016.1"/>
    </source>
</evidence>
<protein>
    <submittedName>
        <fullName evidence="2">Uncharacterized protein</fullName>
    </submittedName>
</protein>